<name>A0A2X3C536_CLOPF</name>
<dbReference type="Proteomes" id="UP000250234">
    <property type="component" value="Unassembled WGS sequence"/>
</dbReference>
<gene>
    <name evidence="1" type="ORF">NCTC8081_01156</name>
</gene>
<evidence type="ECO:0000313" key="1">
    <source>
        <dbReference type="EMBL" id="SQC07034.1"/>
    </source>
</evidence>
<dbReference type="AlphaFoldDB" id="A0A2X3C536"/>
<accession>A0A2X3C536</accession>
<proteinExistence type="predicted"/>
<dbReference type="RefSeq" id="WP_111945591.1">
    <property type="nucleotide sequence ID" value="NZ_CATNYA010000027.1"/>
</dbReference>
<dbReference type="EMBL" id="UAWO01000002">
    <property type="protein sequence ID" value="SQC07034.1"/>
    <property type="molecule type" value="Genomic_DNA"/>
</dbReference>
<sequence>MKIVPLTGIHLFDDLSVCTHIYTKDEIEKILSINNNEFRSENKSKLDDLSFCTYICTEDEIKKTLGINNISKDNNKQKEYYVDKFIFCTKKTLINYIGENESEIVLKKFSGIESFVVFNPRVNAYTEFYDLKVALTEIYLANRYKNREIETIFKRMMRIYHYFDKDDNLVPINCNIKIGTREMDNNDSDLTIPNHYTYDSYELSVRRPEFIKYDLKINSEIQDELIKKFQFIATDTVLSRKMRSVLRMLYNTLSLNDKESLIITYATILETLLLKSKEKDQRKEVSIRAACLLANGRKKEAKKVLASWIYYFYSYRHKIVHGGVSASELHRKDGVIFDNTINIIHNIIVDLIEVIIEKKYTLNDIKNIVEENKEKDQIEDIYKKNKGYISSRVTMYYEDEYDEKVSLREFLKKYEPELERKIEGNIKDSVSSTN</sequence>
<evidence type="ECO:0000313" key="2">
    <source>
        <dbReference type="Proteomes" id="UP000250234"/>
    </source>
</evidence>
<organism evidence="1 2">
    <name type="scientific">Clostridium perfringens</name>
    <dbReference type="NCBI Taxonomy" id="1502"/>
    <lineage>
        <taxon>Bacteria</taxon>
        <taxon>Bacillati</taxon>
        <taxon>Bacillota</taxon>
        <taxon>Clostridia</taxon>
        <taxon>Eubacteriales</taxon>
        <taxon>Clostridiaceae</taxon>
        <taxon>Clostridium</taxon>
    </lineage>
</organism>
<protein>
    <submittedName>
        <fullName evidence="1">Uncharacterized protein</fullName>
    </submittedName>
</protein>
<reference evidence="1 2" key="1">
    <citation type="submission" date="2018-06" db="EMBL/GenBank/DDBJ databases">
        <authorList>
            <consortium name="Pathogen Informatics"/>
            <person name="Doyle S."/>
        </authorList>
    </citation>
    <scope>NUCLEOTIDE SEQUENCE [LARGE SCALE GENOMIC DNA]</scope>
    <source>
        <strain evidence="1 2">NCTC8081</strain>
    </source>
</reference>